<dbReference type="Proteomes" id="UP000285060">
    <property type="component" value="Unassembled WGS sequence"/>
</dbReference>
<gene>
    <name evidence="1" type="ORF">DYB32_005721</name>
</gene>
<protein>
    <submittedName>
        <fullName evidence="1">Uncharacterized protein</fullName>
    </submittedName>
</protein>
<dbReference type="AlphaFoldDB" id="A0A418ATR2"/>
<dbReference type="VEuPathDB" id="FungiDB:H310_13963"/>
<evidence type="ECO:0000313" key="1">
    <source>
        <dbReference type="EMBL" id="RHY28768.1"/>
    </source>
</evidence>
<keyword evidence="2" id="KW-1185">Reference proteome</keyword>
<reference evidence="1 2" key="1">
    <citation type="submission" date="2018-08" db="EMBL/GenBank/DDBJ databases">
        <title>Aphanomyces genome sequencing and annotation.</title>
        <authorList>
            <person name="Minardi D."/>
            <person name="Oidtmann B."/>
            <person name="Van Der Giezen M."/>
            <person name="Studholme D.J."/>
        </authorList>
    </citation>
    <scope>NUCLEOTIDE SEQUENCE [LARGE SCALE GENOMIC DNA]</scope>
    <source>
        <strain evidence="1 2">NJM0002</strain>
    </source>
</reference>
<evidence type="ECO:0000313" key="2">
    <source>
        <dbReference type="Proteomes" id="UP000285060"/>
    </source>
</evidence>
<organism evidence="1 2">
    <name type="scientific">Aphanomyces invadans</name>
    <dbReference type="NCBI Taxonomy" id="157072"/>
    <lineage>
        <taxon>Eukaryota</taxon>
        <taxon>Sar</taxon>
        <taxon>Stramenopiles</taxon>
        <taxon>Oomycota</taxon>
        <taxon>Saprolegniomycetes</taxon>
        <taxon>Saprolegniales</taxon>
        <taxon>Verrucalvaceae</taxon>
        <taxon>Aphanomyces</taxon>
    </lineage>
</organism>
<dbReference type="EMBL" id="QUSY01000530">
    <property type="protein sequence ID" value="RHY28768.1"/>
    <property type="molecule type" value="Genomic_DNA"/>
</dbReference>
<sequence>MTHPLEARISQLTEEGRALGESLHQSEHQAKTMCEHGFALQGEVVQLRDRSSTLESSVSQQRQSLQDTQAQTLRVYQQRVKLDVTKISSDAGKLLRWILQVETASNALCITGELTRVAFALTDLMGQAEDWAYSIRLTNPTSFATFDELVAAMKLRFLPKHSDFQYRFKSSAQSCRSIGFGYLGVSNPAVAAPSAEEDASVDRFSVSTAAGVRPDALEAVSIERDGLADMLRQSEAHVQMRLPKNNFLERQVEIAARTSVQQDLEFTHRRADLEQEEAVLKARALRLAARQRRAHESTAAPFQVTEQTRDPVNDQLYTPAYVEALIDRHAMELRALLVPR</sequence>
<comment type="caution">
    <text evidence="1">The sequence shown here is derived from an EMBL/GenBank/DDBJ whole genome shotgun (WGS) entry which is preliminary data.</text>
</comment>
<accession>A0A418ATR2</accession>
<dbReference type="VEuPathDB" id="FungiDB:H310_07676"/>
<name>A0A418ATR2_9STRA</name>
<proteinExistence type="predicted"/>